<dbReference type="GO" id="GO:0004930">
    <property type="term" value="F:G protein-coupled receptor activity"/>
    <property type="evidence" value="ECO:0007669"/>
    <property type="project" value="UniProtKB-KW"/>
</dbReference>
<dbReference type="InterPro" id="IPR000276">
    <property type="entry name" value="GPCR_Rhodpsn"/>
</dbReference>
<dbReference type="Pfam" id="PF00001">
    <property type="entry name" value="7tm_1"/>
    <property type="match status" value="1"/>
</dbReference>
<evidence type="ECO:0000256" key="7">
    <source>
        <dbReference type="ARBA" id="ARBA00023170"/>
    </source>
</evidence>
<keyword evidence="4 10" id="KW-1133">Transmembrane helix</keyword>
<evidence type="ECO:0000256" key="6">
    <source>
        <dbReference type="ARBA" id="ARBA00023136"/>
    </source>
</evidence>
<dbReference type="InterPro" id="IPR017452">
    <property type="entry name" value="GPCR_Rhodpsn_7TM"/>
</dbReference>
<comment type="caution">
    <text evidence="12">The sequence shown here is derived from an EMBL/GenBank/DDBJ whole genome shotgun (WGS) entry which is preliminary data.</text>
</comment>
<evidence type="ECO:0000256" key="9">
    <source>
        <dbReference type="SAM" id="MobiDB-lite"/>
    </source>
</evidence>
<name>A0A8J2NVD4_9HEXA</name>
<keyword evidence="6 10" id="KW-0472">Membrane</keyword>
<keyword evidence="8" id="KW-0807">Transducer</keyword>
<feature type="transmembrane region" description="Helical" evidence="10">
    <location>
        <begin position="64"/>
        <end position="85"/>
    </location>
</feature>
<dbReference type="AlphaFoldDB" id="A0A8J2NVD4"/>
<reference evidence="12" key="1">
    <citation type="submission" date="2021-06" db="EMBL/GenBank/DDBJ databases">
        <authorList>
            <person name="Hodson N. C."/>
            <person name="Mongue J. A."/>
            <person name="Jaron S. K."/>
        </authorList>
    </citation>
    <scope>NUCLEOTIDE SEQUENCE</scope>
</reference>
<feature type="compositionally biased region" description="Basic and acidic residues" evidence="9">
    <location>
        <begin position="317"/>
        <end position="344"/>
    </location>
</feature>
<keyword evidence="5" id="KW-0297">G-protein coupled receptor</keyword>
<feature type="compositionally biased region" description="Polar residues" evidence="9">
    <location>
        <begin position="303"/>
        <end position="316"/>
    </location>
</feature>
<gene>
    <name evidence="12" type="ORF">AFUS01_LOCUS5489</name>
</gene>
<dbReference type="EMBL" id="CAJVCH010035061">
    <property type="protein sequence ID" value="CAG7715954.1"/>
    <property type="molecule type" value="Genomic_DNA"/>
</dbReference>
<evidence type="ECO:0000256" key="8">
    <source>
        <dbReference type="ARBA" id="ARBA00023224"/>
    </source>
</evidence>
<feature type="transmembrane region" description="Helical" evidence="10">
    <location>
        <begin position="105"/>
        <end position="126"/>
    </location>
</feature>
<evidence type="ECO:0000256" key="2">
    <source>
        <dbReference type="ARBA" id="ARBA00010663"/>
    </source>
</evidence>
<evidence type="ECO:0000256" key="4">
    <source>
        <dbReference type="ARBA" id="ARBA00022989"/>
    </source>
</evidence>
<feature type="transmembrane region" description="Helical" evidence="10">
    <location>
        <begin position="147"/>
        <end position="172"/>
    </location>
</feature>
<evidence type="ECO:0000256" key="1">
    <source>
        <dbReference type="ARBA" id="ARBA00004141"/>
    </source>
</evidence>
<evidence type="ECO:0000256" key="10">
    <source>
        <dbReference type="SAM" id="Phobius"/>
    </source>
</evidence>
<dbReference type="Proteomes" id="UP000708208">
    <property type="component" value="Unassembled WGS sequence"/>
</dbReference>
<dbReference type="GO" id="GO:0016020">
    <property type="term" value="C:membrane"/>
    <property type="evidence" value="ECO:0007669"/>
    <property type="project" value="UniProtKB-SubCell"/>
</dbReference>
<dbReference type="OrthoDB" id="6088892at2759"/>
<evidence type="ECO:0000256" key="5">
    <source>
        <dbReference type="ARBA" id="ARBA00023040"/>
    </source>
</evidence>
<feature type="region of interest" description="Disordered" evidence="9">
    <location>
        <begin position="297"/>
        <end position="365"/>
    </location>
</feature>
<sequence>MLILSRNISWEDGAAEDYYIFDDPKLQTILLVLYSLVFFFCFLGNLTVVLVTKLHWKMRGVTKFCLGNLAFANLCVSIFCIYQNLSLYLMDTIQSWIFGDLMCKMYHFINSLIHTASILILVVISVERYLAILHPLKCRRILTMRRLRIIISAVWIGSALLCSPRLYFIIIIKNPLPNTKGESPTYEVICSIGSSLFDSRVTDWLQFLLLFFLPILVLTIMYSQIAYALNQRQTFVSTFISSSSPELRSEIPSRTIPHLPLDVLDEPLELPPIVEENSGENSYDSYCTVSADNYVENLDPSDGENSGGNSCNNLNETARRDNLETNLKQKCETRVRKENPKESCDSSTNKSEDEELPGSNCIPEPGKIFYKTVSVNLETREGRDENPGREKFLCRFR</sequence>
<feature type="domain" description="G-protein coupled receptors family 1 profile" evidence="11">
    <location>
        <begin position="44"/>
        <end position="233"/>
    </location>
</feature>
<evidence type="ECO:0000313" key="12">
    <source>
        <dbReference type="EMBL" id="CAG7715954.1"/>
    </source>
</evidence>
<dbReference type="PROSITE" id="PS50262">
    <property type="entry name" value="G_PROTEIN_RECEP_F1_2"/>
    <property type="match status" value="1"/>
</dbReference>
<protein>
    <recommendedName>
        <fullName evidence="11">G-protein coupled receptors family 1 profile domain-containing protein</fullName>
    </recommendedName>
</protein>
<evidence type="ECO:0000256" key="3">
    <source>
        <dbReference type="ARBA" id="ARBA00022692"/>
    </source>
</evidence>
<organism evidence="12 13">
    <name type="scientific">Allacma fusca</name>
    <dbReference type="NCBI Taxonomy" id="39272"/>
    <lineage>
        <taxon>Eukaryota</taxon>
        <taxon>Metazoa</taxon>
        <taxon>Ecdysozoa</taxon>
        <taxon>Arthropoda</taxon>
        <taxon>Hexapoda</taxon>
        <taxon>Collembola</taxon>
        <taxon>Symphypleona</taxon>
        <taxon>Sminthuridae</taxon>
        <taxon>Allacma</taxon>
    </lineage>
</organism>
<keyword evidence="3 10" id="KW-0812">Transmembrane</keyword>
<keyword evidence="7" id="KW-0675">Receptor</keyword>
<feature type="transmembrane region" description="Helical" evidence="10">
    <location>
        <begin position="29"/>
        <end position="52"/>
    </location>
</feature>
<evidence type="ECO:0000259" key="11">
    <source>
        <dbReference type="PROSITE" id="PS50262"/>
    </source>
</evidence>
<dbReference type="PANTHER" id="PTHR24238">
    <property type="entry name" value="G-PROTEIN COUPLED RECEPTOR"/>
    <property type="match status" value="1"/>
</dbReference>
<evidence type="ECO:0000313" key="13">
    <source>
        <dbReference type="Proteomes" id="UP000708208"/>
    </source>
</evidence>
<feature type="transmembrane region" description="Helical" evidence="10">
    <location>
        <begin position="204"/>
        <end position="222"/>
    </location>
</feature>
<dbReference type="PROSITE" id="PS00237">
    <property type="entry name" value="G_PROTEIN_RECEP_F1_1"/>
    <property type="match status" value="1"/>
</dbReference>
<proteinExistence type="inferred from homology"/>
<comment type="subcellular location">
    <subcellularLocation>
        <location evidence="1">Membrane</location>
        <topology evidence="1">Multi-pass membrane protein</topology>
    </subcellularLocation>
</comment>
<accession>A0A8J2NVD4</accession>
<feature type="non-terminal residue" evidence="12">
    <location>
        <position position="1"/>
    </location>
</feature>
<comment type="similarity">
    <text evidence="2">Belongs to the G-protein coupled receptor 1 family.</text>
</comment>
<dbReference type="SUPFAM" id="SSF81321">
    <property type="entry name" value="Family A G protein-coupled receptor-like"/>
    <property type="match status" value="1"/>
</dbReference>
<keyword evidence="13" id="KW-1185">Reference proteome</keyword>